<accession>A0A8S5UZT1</accession>
<sequence>MTTKTIIYKTYSELIKLETFEERFSYLSLSGIVGETTFGGHRYLNQILYQTDEWKTTRREVIYRDGGNDLAIEDHPISGSIYIHHINPITIDDILERRPCVFDLENLISTSFKTHNAIHYGTADLIPRGPAKRTKNDTCPWR</sequence>
<protein>
    <submittedName>
        <fullName evidence="1">HNH endonuclease bacteriophage, HNH Endonuclease, DNA.52A</fullName>
    </submittedName>
</protein>
<dbReference type="GO" id="GO:0004519">
    <property type="term" value="F:endonuclease activity"/>
    <property type="evidence" value="ECO:0007669"/>
    <property type="project" value="UniProtKB-KW"/>
</dbReference>
<dbReference type="EMBL" id="BK016174">
    <property type="protein sequence ID" value="DAF99882.1"/>
    <property type="molecule type" value="Genomic_DNA"/>
</dbReference>
<name>A0A8S5UZT1_9CAUD</name>
<organism evidence="1">
    <name type="scientific">Siphoviridae sp. ctJT77</name>
    <dbReference type="NCBI Taxonomy" id="2825432"/>
    <lineage>
        <taxon>Viruses</taxon>
        <taxon>Duplodnaviria</taxon>
        <taxon>Heunggongvirae</taxon>
        <taxon>Uroviricota</taxon>
        <taxon>Caudoviricetes</taxon>
    </lineage>
</organism>
<reference evidence="1" key="1">
    <citation type="journal article" date="2021" name="Proc. Natl. Acad. Sci. U.S.A.">
        <title>A Catalog of Tens of Thousands of Viruses from Human Metagenomes Reveals Hidden Associations with Chronic Diseases.</title>
        <authorList>
            <person name="Tisza M.J."/>
            <person name="Buck C.B."/>
        </authorList>
    </citation>
    <scope>NUCLEOTIDE SEQUENCE</scope>
    <source>
        <strain evidence="1">CtJT77</strain>
    </source>
</reference>
<keyword evidence="1" id="KW-0378">Hydrolase</keyword>
<proteinExistence type="predicted"/>
<evidence type="ECO:0000313" key="1">
    <source>
        <dbReference type="EMBL" id="DAF99882.1"/>
    </source>
</evidence>
<keyword evidence="1" id="KW-0540">Nuclease</keyword>
<keyword evidence="1" id="KW-0255">Endonuclease</keyword>